<accession>A0A1I3IFH1</accession>
<evidence type="ECO:0000313" key="5">
    <source>
        <dbReference type="Proteomes" id="UP000183639"/>
    </source>
</evidence>
<evidence type="ECO:0000256" key="2">
    <source>
        <dbReference type="PROSITE-ProRule" id="PRU00335"/>
    </source>
</evidence>
<dbReference type="InterPro" id="IPR001647">
    <property type="entry name" value="HTH_TetR"/>
</dbReference>
<dbReference type="RefSeq" id="WP_075445870.1">
    <property type="nucleotide sequence ID" value="NZ_FOQK01000048.1"/>
</dbReference>
<organism evidence="4 5">
    <name type="scientific">Selenomonas ruminantium</name>
    <dbReference type="NCBI Taxonomy" id="971"/>
    <lineage>
        <taxon>Bacteria</taxon>
        <taxon>Bacillati</taxon>
        <taxon>Bacillota</taxon>
        <taxon>Negativicutes</taxon>
        <taxon>Selenomonadales</taxon>
        <taxon>Selenomonadaceae</taxon>
        <taxon>Selenomonas</taxon>
    </lineage>
</organism>
<dbReference type="AlphaFoldDB" id="A0A1I3IFH1"/>
<evidence type="ECO:0000259" key="3">
    <source>
        <dbReference type="PROSITE" id="PS50977"/>
    </source>
</evidence>
<dbReference type="Gene3D" id="1.10.357.10">
    <property type="entry name" value="Tetracycline Repressor, domain 2"/>
    <property type="match status" value="1"/>
</dbReference>
<feature type="DNA-binding region" description="H-T-H motif" evidence="2">
    <location>
        <begin position="32"/>
        <end position="51"/>
    </location>
</feature>
<dbReference type="PANTHER" id="PTHR43479">
    <property type="entry name" value="ACREF/ENVCD OPERON REPRESSOR-RELATED"/>
    <property type="match status" value="1"/>
</dbReference>
<name>A0A1I3IFH1_SELRU</name>
<dbReference type="PROSITE" id="PS50977">
    <property type="entry name" value="HTH_TETR_2"/>
    <property type="match status" value="1"/>
</dbReference>
<dbReference type="EMBL" id="FOQK01000048">
    <property type="protein sequence ID" value="SFI46785.1"/>
    <property type="molecule type" value="Genomic_DNA"/>
</dbReference>
<dbReference type="OrthoDB" id="9814200at2"/>
<dbReference type="PRINTS" id="PR00455">
    <property type="entry name" value="HTHTETR"/>
</dbReference>
<dbReference type="PANTHER" id="PTHR43479:SF11">
    <property type="entry name" value="ACREF_ENVCD OPERON REPRESSOR-RELATED"/>
    <property type="match status" value="1"/>
</dbReference>
<gene>
    <name evidence="4" type="ORF">SAMN04487861_1481</name>
</gene>
<evidence type="ECO:0000313" key="4">
    <source>
        <dbReference type="EMBL" id="SFI46785.1"/>
    </source>
</evidence>
<protein>
    <submittedName>
        <fullName evidence="4">Transcriptional regulator, TetR family</fullName>
    </submittedName>
</protein>
<dbReference type="InterPro" id="IPR050624">
    <property type="entry name" value="HTH-type_Tx_Regulator"/>
</dbReference>
<dbReference type="Pfam" id="PF00440">
    <property type="entry name" value="TetR_N"/>
    <property type="match status" value="1"/>
</dbReference>
<feature type="domain" description="HTH tetR-type" evidence="3">
    <location>
        <begin position="9"/>
        <end position="69"/>
    </location>
</feature>
<dbReference type="InterPro" id="IPR009057">
    <property type="entry name" value="Homeodomain-like_sf"/>
</dbReference>
<sequence length="204" mass="23660">MARVRKDPAERRQEFITVAKELFLAKGYEQTMVQDICKAAGVAKGTFFYYFPTKEDILQAIFEEWTQKFVADYERKAGGLAAVEKLRLFLGLMGREYDVEALVDELWDEHKKELVLQIWQRVLEQGFNPLLRAIIAQGNREGSMQVEHVTESMDFFWRLTDGMWPEEARDIDETQMEIRAAMATRLMEQLLGMQKGSLAAPWAI</sequence>
<keyword evidence="1 2" id="KW-0238">DNA-binding</keyword>
<dbReference type="GO" id="GO:0003677">
    <property type="term" value="F:DNA binding"/>
    <property type="evidence" value="ECO:0007669"/>
    <property type="project" value="UniProtKB-UniRule"/>
</dbReference>
<reference evidence="4 5" key="1">
    <citation type="submission" date="2016-10" db="EMBL/GenBank/DDBJ databases">
        <authorList>
            <person name="de Groot N.N."/>
        </authorList>
    </citation>
    <scope>NUCLEOTIDE SEQUENCE [LARGE SCALE GENOMIC DNA]</scope>
    <source>
        <strain evidence="4 5">Z108</strain>
    </source>
</reference>
<proteinExistence type="predicted"/>
<dbReference type="Proteomes" id="UP000183639">
    <property type="component" value="Unassembled WGS sequence"/>
</dbReference>
<evidence type="ECO:0000256" key="1">
    <source>
        <dbReference type="ARBA" id="ARBA00023125"/>
    </source>
</evidence>
<dbReference type="SUPFAM" id="SSF46689">
    <property type="entry name" value="Homeodomain-like"/>
    <property type="match status" value="1"/>
</dbReference>